<evidence type="ECO:0000256" key="1">
    <source>
        <dbReference type="SAM" id="MobiDB-lite"/>
    </source>
</evidence>
<protein>
    <recommendedName>
        <fullName evidence="4">GIY-YIG domain-containing protein</fullName>
    </recommendedName>
</protein>
<dbReference type="EMBL" id="CP021780">
    <property type="protein sequence ID" value="ASA22561.1"/>
    <property type="molecule type" value="Genomic_DNA"/>
</dbReference>
<proteinExistence type="predicted"/>
<evidence type="ECO:0000313" key="2">
    <source>
        <dbReference type="EMBL" id="ASA22561.1"/>
    </source>
</evidence>
<name>A0A2Z2KQG1_9BACL</name>
<dbReference type="OrthoDB" id="1707740at2"/>
<dbReference type="KEGG" id="pdh:B9T62_18295"/>
<dbReference type="SUPFAM" id="SSF64496">
    <property type="entry name" value="DNA-binding domain of intron-encoded endonucleases"/>
    <property type="match status" value="1"/>
</dbReference>
<feature type="region of interest" description="Disordered" evidence="1">
    <location>
        <begin position="85"/>
        <end position="131"/>
    </location>
</feature>
<reference evidence="2 3" key="1">
    <citation type="submission" date="2017-06" db="EMBL/GenBank/DDBJ databases">
        <title>Complete genome sequence of Paenibacillus donghaensis KCTC 13049T isolated from East Sea sediment, South Korea.</title>
        <authorList>
            <person name="Jung B.K."/>
            <person name="Hong S.-J."/>
            <person name="Shin J.-H."/>
        </authorList>
    </citation>
    <scope>NUCLEOTIDE SEQUENCE [LARGE SCALE GENOMIC DNA]</scope>
    <source>
        <strain evidence="2 3">KCTC 13049</strain>
    </source>
</reference>
<dbReference type="AlphaFoldDB" id="A0A2Z2KQG1"/>
<evidence type="ECO:0008006" key="4">
    <source>
        <dbReference type="Google" id="ProtNLM"/>
    </source>
</evidence>
<evidence type="ECO:0000313" key="3">
    <source>
        <dbReference type="Proteomes" id="UP000249890"/>
    </source>
</evidence>
<dbReference type="RefSeq" id="WP_087916559.1">
    <property type="nucleotide sequence ID" value="NZ_CP021780.1"/>
</dbReference>
<feature type="compositionally biased region" description="Basic and acidic residues" evidence="1">
    <location>
        <begin position="109"/>
        <end position="119"/>
    </location>
</feature>
<gene>
    <name evidence="2" type="ORF">B9T62_18295</name>
</gene>
<organism evidence="2 3">
    <name type="scientific">Paenibacillus donghaensis</name>
    <dbReference type="NCBI Taxonomy" id="414771"/>
    <lineage>
        <taxon>Bacteria</taxon>
        <taxon>Bacillati</taxon>
        <taxon>Bacillota</taxon>
        <taxon>Bacilli</taxon>
        <taxon>Bacillales</taxon>
        <taxon>Paenibacillaceae</taxon>
        <taxon>Paenibacillus</taxon>
    </lineage>
</organism>
<sequence length="314" mass="36872">MIVENNYFVYEYYIENTQEVFYVGKGKGNRAVTGKRNQFCEDMKTTHDWSHRIIYDSLSEKDAFSKEKELIKFYRDNSDFRITNQTDGGDGVSGLHHSEASKNNISEKSINRWNDESYRSRQTQYRNDPNGAYQSKEFRLKLSEKTSGKNNGNFNNRWTKEQKNHLSMLRKQNELSKGKNNPKAKKVMCIETGEIFDYIGLAKEKYSVKHEASFTVAIDCKTRTCAGLHWVSIKYENLEFFSNESNREKYYIECLIETPNMIPIIRLEDGIIYETKKQLRDILSIGQKMLNKILKTGEEYMGYHYSIIDKNSRT</sequence>
<keyword evidence="3" id="KW-1185">Reference proteome</keyword>
<accession>A0A2Z2KQG1</accession>
<dbReference type="Proteomes" id="UP000249890">
    <property type="component" value="Chromosome"/>
</dbReference>